<evidence type="ECO:0000259" key="4">
    <source>
        <dbReference type="Pfam" id="PF00294"/>
    </source>
</evidence>
<sequence>MKTVACVGMAVADLIVGPLESFEFCDDVTLVDHVNVKPGGDAANVALNLAAMGVDVSLYSKLGDDLFGRHLLKVYRVRGIGTKTLSISKKHATAVAIGLVQHDGERVFLYQGGAVDALTMDDIKIGDVLAKDILHTSGFYLLPGLENSGLTELFYTAKRQGKMTSLDVGWDVQGRWLEKIESLLPSLTYFLPTLKEAQQIAQKISIEDCAAFFIRKGVEVVVINAGVEGAYVCEGERSYWVHGEPMRKIIDTTGAGDGFVSGFLAAIARGYSIFEAVNVANRAGAAVMQQYGSSGAITHFEQVDTAKKCHDTVI</sequence>
<dbReference type="InterPro" id="IPR002173">
    <property type="entry name" value="Carboh/pur_kinase_PfkB_CS"/>
</dbReference>
<evidence type="ECO:0000256" key="1">
    <source>
        <dbReference type="ARBA" id="ARBA00010688"/>
    </source>
</evidence>
<evidence type="ECO:0000313" key="5">
    <source>
        <dbReference type="EMBL" id="QIA63254.1"/>
    </source>
</evidence>
<proteinExistence type="inferred from homology"/>
<dbReference type="Gene3D" id="3.40.1190.20">
    <property type="match status" value="1"/>
</dbReference>
<dbReference type="PANTHER" id="PTHR43085">
    <property type="entry name" value="HEXOKINASE FAMILY MEMBER"/>
    <property type="match status" value="1"/>
</dbReference>
<dbReference type="GO" id="GO:0016301">
    <property type="term" value="F:kinase activity"/>
    <property type="evidence" value="ECO:0007669"/>
    <property type="project" value="UniProtKB-KW"/>
</dbReference>
<accession>A0A7Z2T2Q5</accession>
<dbReference type="PANTHER" id="PTHR43085:SF57">
    <property type="entry name" value="CARBOHYDRATE KINASE PFKB DOMAIN-CONTAINING PROTEIN"/>
    <property type="match status" value="1"/>
</dbReference>
<evidence type="ECO:0000256" key="2">
    <source>
        <dbReference type="ARBA" id="ARBA00022679"/>
    </source>
</evidence>
<gene>
    <name evidence="5" type="ORF">GT360_06875</name>
</gene>
<reference evidence="5 6" key="1">
    <citation type="submission" date="2020-01" db="EMBL/GenBank/DDBJ databases">
        <title>Whole genome and functional gene identification of agarase of Vibrio HN897.</title>
        <authorList>
            <person name="Liu Y."/>
            <person name="Zhao Z."/>
        </authorList>
    </citation>
    <scope>NUCLEOTIDE SEQUENCE [LARGE SCALE GENOMIC DNA]</scope>
    <source>
        <strain evidence="5 6">HN897</strain>
    </source>
</reference>
<dbReference type="PROSITE" id="PS00583">
    <property type="entry name" value="PFKB_KINASES_1"/>
    <property type="match status" value="1"/>
</dbReference>
<dbReference type="InterPro" id="IPR029056">
    <property type="entry name" value="Ribokinase-like"/>
</dbReference>
<dbReference type="Proteomes" id="UP000464262">
    <property type="component" value="Chromosome 1"/>
</dbReference>
<protein>
    <recommendedName>
        <fullName evidence="4">Carbohydrate kinase PfkB domain-containing protein</fullName>
    </recommendedName>
</protein>
<feature type="domain" description="Carbohydrate kinase PfkB" evidence="4">
    <location>
        <begin position="1"/>
        <end position="295"/>
    </location>
</feature>
<keyword evidence="3" id="KW-0418">Kinase</keyword>
<evidence type="ECO:0000256" key="3">
    <source>
        <dbReference type="ARBA" id="ARBA00022777"/>
    </source>
</evidence>
<name>A0A7Z2T2Q5_9VIBR</name>
<dbReference type="InterPro" id="IPR050306">
    <property type="entry name" value="PfkB_Carbo_kinase"/>
</dbReference>
<dbReference type="EMBL" id="CP047475">
    <property type="protein sequence ID" value="QIA63254.1"/>
    <property type="molecule type" value="Genomic_DNA"/>
</dbReference>
<dbReference type="RefSeq" id="WP_164648157.1">
    <property type="nucleotide sequence ID" value="NZ_CP047475.1"/>
</dbReference>
<dbReference type="SUPFAM" id="SSF53613">
    <property type="entry name" value="Ribokinase-like"/>
    <property type="match status" value="1"/>
</dbReference>
<dbReference type="PROSITE" id="PS00584">
    <property type="entry name" value="PFKB_KINASES_2"/>
    <property type="match status" value="1"/>
</dbReference>
<evidence type="ECO:0000313" key="6">
    <source>
        <dbReference type="Proteomes" id="UP000464262"/>
    </source>
</evidence>
<keyword evidence="6" id="KW-1185">Reference proteome</keyword>
<comment type="similarity">
    <text evidence="1">Belongs to the carbohydrate kinase PfkB family.</text>
</comment>
<dbReference type="Pfam" id="PF00294">
    <property type="entry name" value="PfkB"/>
    <property type="match status" value="1"/>
</dbReference>
<dbReference type="KEGG" id="vas:GT360_06875"/>
<dbReference type="InterPro" id="IPR011611">
    <property type="entry name" value="PfkB_dom"/>
</dbReference>
<dbReference type="AlphaFoldDB" id="A0A7Z2T2Q5"/>
<keyword evidence="2" id="KW-0808">Transferase</keyword>
<organism evidence="5 6">
    <name type="scientific">Vibrio astriarenae</name>
    <dbReference type="NCBI Taxonomy" id="1481923"/>
    <lineage>
        <taxon>Bacteria</taxon>
        <taxon>Pseudomonadati</taxon>
        <taxon>Pseudomonadota</taxon>
        <taxon>Gammaproteobacteria</taxon>
        <taxon>Vibrionales</taxon>
        <taxon>Vibrionaceae</taxon>
        <taxon>Vibrio</taxon>
    </lineage>
</organism>